<feature type="transmembrane region" description="Helical" evidence="5">
    <location>
        <begin position="253"/>
        <end position="272"/>
    </location>
</feature>
<dbReference type="PATRIC" id="fig|1514904.3.peg.1550"/>
<gene>
    <name evidence="7" type="ORF">SU32_01760</name>
</gene>
<evidence type="ECO:0000256" key="1">
    <source>
        <dbReference type="ARBA" id="ARBA00004141"/>
    </source>
</evidence>
<feature type="domain" description="O-antigen ligase-related" evidence="6">
    <location>
        <begin position="213"/>
        <end position="361"/>
    </location>
</feature>
<keyword evidence="3 5" id="KW-1133">Transmembrane helix</keyword>
<dbReference type="Proteomes" id="UP000038011">
    <property type="component" value="Unassembled WGS sequence"/>
</dbReference>
<organism evidence="7 8">
    <name type="scientific">Ahrensia marina</name>
    <dbReference type="NCBI Taxonomy" id="1514904"/>
    <lineage>
        <taxon>Bacteria</taxon>
        <taxon>Pseudomonadati</taxon>
        <taxon>Pseudomonadota</taxon>
        <taxon>Alphaproteobacteria</taxon>
        <taxon>Hyphomicrobiales</taxon>
        <taxon>Ahrensiaceae</taxon>
        <taxon>Ahrensia</taxon>
    </lineage>
</organism>
<reference evidence="7 8" key="1">
    <citation type="submission" date="2015-01" db="EMBL/GenBank/DDBJ databases">
        <title>Ahrensia donghaiensis sp. nov., a novel dimethylsulphoniopropionate-cleavage bacterium isolated from seawater and emended descriptions of the genus Ahrensia and Ahrensia kielensis.</title>
        <authorList>
            <person name="Liu J."/>
        </authorList>
    </citation>
    <scope>NUCLEOTIDE SEQUENCE [LARGE SCALE GENOMIC DNA]</scope>
    <source>
        <strain evidence="7 8">LZD062</strain>
    </source>
</reference>
<dbReference type="InterPro" id="IPR051533">
    <property type="entry name" value="WaaL-like"/>
</dbReference>
<evidence type="ECO:0000256" key="4">
    <source>
        <dbReference type="ARBA" id="ARBA00023136"/>
    </source>
</evidence>
<dbReference type="EMBL" id="JXMU01000002">
    <property type="protein sequence ID" value="KPB02504.1"/>
    <property type="molecule type" value="Genomic_DNA"/>
</dbReference>
<evidence type="ECO:0000256" key="5">
    <source>
        <dbReference type="SAM" id="Phobius"/>
    </source>
</evidence>
<dbReference type="InterPro" id="IPR007016">
    <property type="entry name" value="O-antigen_ligase-rel_domated"/>
</dbReference>
<feature type="transmembrane region" description="Helical" evidence="5">
    <location>
        <begin position="18"/>
        <end position="38"/>
    </location>
</feature>
<sequence length="434" mass="47456">MNNIAIQNRINQPRVSPAFVASAIRPILAFAVLALIWISFRPFAAGSSEEIESSLLNQLGYTGLLAVSILTLLSTIDRRVALTYVSLPWLLIMALLVFSTIFSPAPEDARRAVAFTLIALLLAASFVLLPRNADELCNVLAIACFLVLGLSLAGVILWPQAAVHQSYEAEAQHGGLWRGIYIHKNLAGPIMAVIAFAGVYIMRRGRWISGIAIALLALFFISQTGSKTSLIVAPAVAAIVLVPTLAGMRGLSAFLVLAAVLTTHAMTIGTVYSETLDSILRSIDPLTTFTGRISIWEFSKPFLIAEPWTGYGYDGFWLSDLVLYAETAFDSAWDPRGIVHGHNGYLDIALIMGVPAMLLLIWLSLIAPIIDYLRVPNLKENVLLSDFLFMIVAFTTMNAALESFMFRRVDPVWLTLVIALFGLRLVARLPVRAR</sequence>
<feature type="transmembrane region" description="Helical" evidence="5">
    <location>
        <begin position="88"/>
        <end position="106"/>
    </location>
</feature>
<evidence type="ECO:0000256" key="2">
    <source>
        <dbReference type="ARBA" id="ARBA00022692"/>
    </source>
</evidence>
<feature type="transmembrane region" description="Helical" evidence="5">
    <location>
        <begin position="207"/>
        <end position="223"/>
    </location>
</feature>
<comment type="subcellular location">
    <subcellularLocation>
        <location evidence="1">Membrane</location>
        <topology evidence="1">Multi-pass membrane protein</topology>
    </subcellularLocation>
</comment>
<name>A0A0N0VMJ6_9HYPH</name>
<keyword evidence="4 5" id="KW-0472">Membrane</keyword>
<proteinExistence type="predicted"/>
<evidence type="ECO:0000259" key="6">
    <source>
        <dbReference type="Pfam" id="PF04932"/>
    </source>
</evidence>
<feature type="transmembrane region" description="Helical" evidence="5">
    <location>
        <begin position="382"/>
        <end position="401"/>
    </location>
</feature>
<feature type="transmembrane region" description="Helical" evidence="5">
    <location>
        <begin position="348"/>
        <end position="370"/>
    </location>
</feature>
<evidence type="ECO:0000313" key="7">
    <source>
        <dbReference type="EMBL" id="KPB02504.1"/>
    </source>
</evidence>
<feature type="transmembrane region" description="Helical" evidence="5">
    <location>
        <begin position="112"/>
        <end position="129"/>
    </location>
</feature>
<dbReference type="STRING" id="1514904.SU32_01760"/>
<protein>
    <recommendedName>
        <fullName evidence="6">O-antigen ligase-related domain-containing protein</fullName>
    </recommendedName>
</protein>
<comment type="caution">
    <text evidence="7">The sequence shown here is derived from an EMBL/GenBank/DDBJ whole genome shotgun (WGS) entry which is preliminary data.</text>
</comment>
<keyword evidence="2 5" id="KW-0812">Transmembrane</keyword>
<feature type="transmembrane region" description="Helical" evidence="5">
    <location>
        <begin position="136"/>
        <end position="160"/>
    </location>
</feature>
<dbReference type="Pfam" id="PF04932">
    <property type="entry name" value="Wzy_C"/>
    <property type="match status" value="1"/>
</dbReference>
<accession>A0A0N0VMJ6</accession>
<feature type="transmembrane region" description="Helical" evidence="5">
    <location>
        <begin position="413"/>
        <end position="431"/>
    </location>
</feature>
<dbReference type="RefSeq" id="WP_053997612.1">
    <property type="nucleotide sequence ID" value="NZ_JXMU01000002.1"/>
</dbReference>
<dbReference type="GO" id="GO:0016020">
    <property type="term" value="C:membrane"/>
    <property type="evidence" value="ECO:0007669"/>
    <property type="project" value="UniProtKB-SubCell"/>
</dbReference>
<feature type="transmembrane region" description="Helical" evidence="5">
    <location>
        <begin position="180"/>
        <end position="200"/>
    </location>
</feature>
<evidence type="ECO:0000313" key="8">
    <source>
        <dbReference type="Proteomes" id="UP000038011"/>
    </source>
</evidence>
<evidence type="ECO:0000256" key="3">
    <source>
        <dbReference type="ARBA" id="ARBA00022989"/>
    </source>
</evidence>
<feature type="transmembrane region" description="Helical" evidence="5">
    <location>
        <begin position="229"/>
        <end position="246"/>
    </location>
</feature>
<dbReference type="PANTHER" id="PTHR37422:SF21">
    <property type="entry name" value="EXOQ-LIKE PROTEIN"/>
    <property type="match status" value="1"/>
</dbReference>
<feature type="transmembrane region" description="Helical" evidence="5">
    <location>
        <begin position="58"/>
        <end position="76"/>
    </location>
</feature>
<dbReference type="AlphaFoldDB" id="A0A0N0VMJ6"/>
<dbReference type="OrthoDB" id="4391260at2"/>
<dbReference type="PANTHER" id="PTHR37422">
    <property type="entry name" value="TEICHURONIC ACID BIOSYNTHESIS PROTEIN TUAE"/>
    <property type="match status" value="1"/>
</dbReference>
<keyword evidence="8" id="KW-1185">Reference proteome</keyword>